<name>A0A6L2LT97_TANCI</name>
<keyword evidence="2" id="KW-0479">Metal-binding</keyword>
<dbReference type="Pfam" id="PF14223">
    <property type="entry name" value="Retrotran_gag_2"/>
    <property type="match status" value="1"/>
</dbReference>
<dbReference type="InterPro" id="IPR036397">
    <property type="entry name" value="RNaseH_sf"/>
</dbReference>
<feature type="compositionally biased region" description="Basic and acidic residues" evidence="3">
    <location>
        <begin position="248"/>
        <end position="263"/>
    </location>
</feature>
<dbReference type="Pfam" id="PF22936">
    <property type="entry name" value="Pol_BBD"/>
    <property type="match status" value="1"/>
</dbReference>
<dbReference type="InterPro" id="IPR001878">
    <property type="entry name" value="Znf_CCHC"/>
</dbReference>
<feature type="compositionally biased region" description="Polar residues" evidence="3">
    <location>
        <begin position="833"/>
        <end position="855"/>
    </location>
</feature>
<reference evidence="6" key="1">
    <citation type="journal article" date="2019" name="Sci. Rep.">
        <title>Draft genome of Tanacetum cinerariifolium, the natural source of mosquito coil.</title>
        <authorList>
            <person name="Yamashiro T."/>
            <person name="Shiraishi A."/>
            <person name="Satake H."/>
            <person name="Nakayama K."/>
        </authorList>
    </citation>
    <scope>NUCLEOTIDE SEQUENCE</scope>
</reference>
<dbReference type="EMBL" id="BKCJ010004828">
    <property type="protein sequence ID" value="GEU63335.1"/>
    <property type="molecule type" value="Genomic_DNA"/>
</dbReference>
<dbReference type="AlphaFoldDB" id="A0A6L2LT97"/>
<dbReference type="GO" id="GO:0006508">
    <property type="term" value="P:proteolysis"/>
    <property type="evidence" value="ECO:0007669"/>
    <property type="project" value="UniProtKB-KW"/>
</dbReference>
<feature type="region of interest" description="Disordered" evidence="3">
    <location>
        <begin position="765"/>
        <end position="784"/>
    </location>
</feature>
<dbReference type="InterPro" id="IPR036875">
    <property type="entry name" value="Znf_CCHC_sf"/>
</dbReference>
<dbReference type="InterPro" id="IPR012337">
    <property type="entry name" value="RNaseH-like_sf"/>
</dbReference>
<dbReference type="Gene3D" id="4.10.60.10">
    <property type="entry name" value="Zinc finger, CCHC-type"/>
    <property type="match status" value="1"/>
</dbReference>
<evidence type="ECO:0000256" key="3">
    <source>
        <dbReference type="SAM" id="MobiDB-lite"/>
    </source>
</evidence>
<dbReference type="Gene3D" id="3.30.420.10">
    <property type="entry name" value="Ribonuclease H-like superfamily/Ribonuclease H"/>
    <property type="match status" value="1"/>
</dbReference>
<dbReference type="InterPro" id="IPR001584">
    <property type="entry name" value="Integrase_cat-core"/>
</dbReference>
<protein>
    <submittedName>
        <fullName evidence="6">Ribonuclease H-like domain-containing protein</fullName>
    </submittedName>
</protein>
<dbReference type="InterPro" id="IPR054722">
    <property type="entry name" value="PolX-like_BBD"/>
</dbReference>
<dbReference type="InterPro" id="IPR039537">
    <property type="entry name" value="Retrotran_Ty1/copia-like"/>
</dbReference>
<dbReference type="SMART" id="SM00343">
    <property type="entry name" value="ZnF_C2HC"/>
    <property type="match status" value="1"/>
</dbReference>
<feature type="domain" description="CCHC-type" evidence="4">
    <location>
        <begin position="216"/>
        <end position="230"/>
    </location>
</feature>
<evidence type="ECO:0000259" key="4">
    <source>
        <dbReference type="PROSITE" id="PS50158"/>
    </source>
</evidence>
<feature type="region of interest" description="Disordered" evidence="3">
    <location>
        <begin position="228"/>
        <end position="263"/>
    </location>
</feature>
<dbReference type="PROSITE" id="PS50994">
    <property type="entry name" value="INTEGRASE"/>
    <property type="match status" value="1"/>
</dbReference>
<keyword evidence="2" id="KW-0862">Zinc</keyword>
<gene>
    <name evidence="6" type="ORF">Tci_035313</name>
</gene>
<feature type="region of interest" description="Disordered" evidence="3">
    <location>
        <begin position="831"/>
        <end position="882"/>
    </location>
</feature>
<keyword evidence="2" id="KW-0863">Zinc-finger</keyword>
<comment type="caution">
    <text evidence="6">The sequence shown here is derived from an EMBL/GenBank/DDBJ whole genome shotgun (WGS) entry which is preliminary data.</text>
</comment>
<dbReference type="SUPFAM" id="SSF53098">
    <property type="entry name" value="Ribonuclease H-like"/>
    <property type="match status" value="1"/>
</dbReference>
<dbReference type="GO" id="GO:0008270">
    <property type="term" value="F:zinc ion binding"/>
    <property type="evidence" value="ECO:0007669"/>
    <property type="project" value="UniProtKB-KW"/>
</dbReference>
<dbReference type="GO" id="GO:0003676">
    <property type="term" value="F:nucleic acid binding"/>
    <property type="evidence" value="ECO:0007669"/>
    <property type="project" value="InterPro"/>
</dbReference>
<dbReference type="GO" id="GO:0008233">
    <property type="term" value="F:peptidase activity"/>
    <property type="evidence" value="ECO:0007669"/>
    <property type="project" value="UniProtKB-KW"/>
</dbReference>
<feature type="compositionally biased region" description="Basic and acidic residues" evidence="3">
    <location>
        <begin position="765"/>
        <end position="779"/>
    </location>
</feature>
<dbReference type="PROSITE" id="PS50158">
    <property type="entry name" value="ZF_CCHC"/>
    <property type="match status" value="1"/>
</dbReference>
<evidence type="ECO:0000256" key="2">
    <source>
        <dbReference type="PROSITE-ProRule" id="PRU00047"/>
    </source>
</evidence>
<dbReference type="GO" id="GO:0015074">
    <property type="term" value="P:DNA integration"/>
    <property type="evidence" value="ECO:0007669"/>
    <property type="project" value="InterPro"/>
</dbReference>
<proteinExistence type="predicted"/>
<keyword evidence="1" id="KW-0645">Protease</keyword>
<dbReference type="Pfam" id="PF00098">
    <property type="entry name" value="zf-CCHC"/>
    <property type="match status" value="1"/>
</dbReference>
<sequence>MTKDKAGNELEVPHVTAQQILARTRERKAKSTLLMVIPDEHLARFYGIKDAKTLWAAIKTRFGGNAKSKKMQKNVLKQQFDIFSVSNLEGLEKRYDRFQRLLILLEILEAGVCTKDANQNFLRSLPSAWNNISLIMRNNPDIDNLDIDDLHNNLKVYETYIKASSGSSSNSQNVIVLKHKVAMLSMRVKQFYKKTIRKLEFNGKELIGFDKTKVDCFNCHRRGHFARDCKTARNPGNRGRDAGNAGYRGRDNGKRPAREEDEKSLVVQDGLGTYYWSYQVEEEATDFALMAFTINPSCSSSSNPEENSLANDRFKKGKGFHAFPPPLTRNYMPPKPDLSFARLDDFIYKFKISETVTSLSKDVQEAPETSTVFVEKPKEVRTIFTRSERIPVSDAKPKAAASTSGAKPVNIVGPKQSVNISNSRSTFHKSHSLIRKSFYNATAYSRRNSTERVNTAGLKAVSVVKGNELTAVKALAGCVWRPRGHPRQALKTKGIVDSGCSRHMTGNKAYLADYQEINDGGFVAFGSSRGKITGKGKIRTEKLDFDDVYFVNELKFNLFFVSQMCDKKNSVLFTETECLVLSPNFKLLDESQVLLRVPRTPQQNRVIERKNGTLIEVARTMLADSLLPITFWAEAVNTACYVLNRALVTKHHNKSPYELLNSKSHRLDFMRPFGCPVTMLNTLDPLGKFKGKADEGFLVVTLSLVKLLGYLILNPEKLKRICMLGPQDTNGNAGTQENVDAGKEVSDQHYIVLPLWSFISSTYKSSDDKAEDDKPKDATGSKTVVKQVNKKDQAYTDELNRLMSQEKEVSDETDSLSKEFKQGFMDQRGAAKASSTNSVYTVSNPVNAASTSGTFSAGGPSSLHPGAFIPTDTLLHVDQDDS</sequence>
<accession>A0A6L2LT97</accession>
<feature type="domain" description="Integrase catalytic" evidence="5">
    <location>
        <begin position="597"/>
        <end position="664"/>
    </location>
</feature>
<evidence type="ECO:0000259" key="5">
    <source>
        <dbReference type="PROSITE" id="PS50994"/>
    </source>
</evidence>
<organism evidence="6">
    <name type="scientific">Tanacetum cinerariifolium</name>
    <name type="common">Dalmatian daisy</name>
    <name type="synonym">Chrysanthemum cinerariifolium</name>
    <dbReference type="NCBI Taxonomy" id="118510"/>
    <lineage>
        <taxon>Eukaryota</taxon>
        <taxon>Viridiplantae</taxon>
        <taxon>Streptophyta</taxon>
        <taxon>Embryophyta</taxon>
        <taxon>Tracheophyta</taxon>
        <taxon>Spermatophyta</taxon>
        <taxon>Magnoliopsida</taxon>
        <taxon>eudicotyledons</taxon>
        <taxon>Gunneridae</taxon>
        <taxon>Pentapetalae</taxon>
        <taxon>asterids</taxon>
        <taxon>campanulids</taxon>
        <taxon>Asterales</taxon>
        <taxon>Asteraceae</taxon>
        <taxon>Asteroideae</taxon>
        <taxon>Anthemideae</taxon>
        <taxon>Anthemidinae</taxon>
        <taxon>Tanacetum</taxon>
    </lineage>
</organism>
<dbReference type="SUPFAM" id="SSF57756">
    <property type="entry name" value="Retrovirus zinc finger-like domains"/>
    <property type="match status" value="1"/>
</dbReference>
<dbReference type="PANTHER" id="PTHR42648:SF32">
    <property type="entry name" value="RIBONUCLEASE H-LIKE DOMAIN, GAG-PRE-INTEGRASE DOMAIN PROTEIN-RELATED"/>
    <property type="match status" value="1"/>
</dbReference>
<dbReference type="PANTHER" id="PTHR42648">
    <property type="entry name" value="TRANSPOSASE, PUTATIVE-RELATED"/>
    <property type="match status" value="1"/>
</dbReference>
<evidence type="ECO:0000313" key="6">
    <source>
        <dbReference type="EMBL" id="GEU63335.1"/>
    </source>
</evidence>
<keyword evidence="1" id="KW-0378">Hydrolase</keyword>
<evidence type="ECO:0000256" key="1">
    <source>
        <dbReference type="ARBA" id="ARBA00022670"/>
    </source>
</evidence>